<sequence length="82" mass="9260">MHRNLSLPIIFLQGLQGFTALCFVIPIMPTKCCDPGCRTGYDNKPHQSGVTLHLWPKKERNSGLDTTWLRAIPRETGLKKPD</sequence>
<dbReference type="OrthoDB" id="6511575at2759"/>
<evidence type="ECO:0000313" key="2">
    <source>
        <dbReference type="EMBL" id="CDW17396.1"/>
    </source>
</evidence>
<name>A0A0K2SVW4_LEPSM</name>
<dbReference type="EMBL" id="HACA01000035">
    <property type="protein sequence ID" value="CDW17396.1"/>
    <property type="molecule type" value="Transcribed_RNA"/>
</dbReference>
<accession>A0A0K2SVW4</accession>
<proteinExistence type="predicted"/>
<reference evidence="2" key="1">
    <citation type="submission" date="2014-05" db="EMBL/GenBank/DDBJ databases">
        <authorList>
            <person name="Chronopoulou M."/>
        </authorList>
    </citation>
    <scope>NUCLEOTIDE SEQUENCE</scope>
    <source>
        <tissue evidence="2">Whole organism</tissue>
    </source>
</reference>
<feature type="signal peptide" evidence="1">
    <location>
        <begin position="1"/>
        <end position="20"/>
    </location>
</feature>
<feature type="chain" id="PRO_5005487169" evidence="1">
    <location>
        <begin position="21"/>
        <end position="82"/>
    </location>
</feature>
<protein>
    <submittedName>
        <fullName evidence="2">Uncharacterized protein</fullName>
    </submittedName>
</protein>
<evidence type="ECO:0000256" key="1">
    <source>
        <dbReference type="SAM" id="SignalP"/>
    </source>
</evidence>
<organism evidence="2">
    <name type="scientific">Lepeophtheirus salmonis</name>
    <name type="common">Salmon louse</name>
    <name type="synonym">Caligus salmonis</name>
    <dbReference type="NCBI Taxonomy" id="72036"/>
    <lineage>
        <taxon>Eukaryota</taxon>
        <taxon>Metazoa</taxon>
        <taxon>Ecdysozoa</taxon>
        <taxon>Arthropoda</taxon>
        <taxon>Crustacea</taxon>
        <taxon>Multicrustacea</taxon>
        <taxon>Hexanauplia</taxon>
        <taxon>Copepoda</taxon>
        <taxon>Siphonostomatoida</taxon>
        <taxon>Caligidae</taxon>
        <taxon>Lepeophtheirus</taxon>
    </lineage>
</organism>
<dbReference type="AlphaFoldDB" id="A0A0K2SVW4"/>
<keyword evidence="1" id="KW-0732">Signal</keyword>